<evidence type="ECO:0000259" key="9">
    <source>
        <dbReference type="Pfam" id="PF06750"/>
    </source>
</evidence>
<gene>
    <name evidence="10" type="ORF">NYG85_07580</name>
</gene>
<comment type="similarity">
    <text evidence="2">Belongs to the peptidase A24 family.</text>
</comment>
<comment type="caution">
    <text evidence="10">The sequence shown here is derived from an EMBL/GenBank/DDBJ whole genome shotgun (WGS) entry which is preliminary data.</text>
</comment>
<comment type="subcellular location">
    <subcellularLocation>
        <location evidence="1">Cell membrane</location>
        <topology evidence="1">Multi-pass membrane protein</topology>
    </subcellularLocation>
</comment>
<reference evidence="10" key="2">
    <citation type="journal article" date="2023" name="Microorganisms">
        <title>Isolation and Genomic Characteristics of Cat-Borne Campylobacter felis sp. nov. and Sheep-Borne Campylobacter ovis sp. nov.</title>
        <authorList>
            <person name="Wang H."/>
            <person name="Li Y."/>
            <person name="Gu Y."/>
            <person name="Zhou G."/>
            <person name="Chen X."/>
            <person name="Zhang X."/>
            <person name="Shao Z."/>
            <person name="Zhang J."/>
            <person name="Zhang M."/>
        </authorList>
    </citation>
    <scope>NUCLEOTIDE SEQUENCE</scope>
    <source>
        <strain evidence="10">PS10</strain>
    </source>
</reference>
<dbReference type="PANTHER" id="PTHR30487">
    <property type="entry name" value="TYPE 4 PREPILIN-LIKE PROTEINS LEADER PEPTIDE-PROCESSING ENZYME"/>
    <property type="match status" value="1"/>
</dbReference>
<feature type="transmembrane region" description="Helical" evidence="7">
    <location>
        <begin position="194"/>
        <end position="217"/>
    </location>
</feature>
<feature type="transmembrane region" description="Helical" evidence="7">
    <location>
        <begin position="138"/>
        <end position="155"/>
    </location>
</feature>
<sequence>MDILDIYIVVILAVFGVCVGSFSNVLIYRLPRNESINYPASHCPSCNTPLKFYHNIPIFSWLFLGGKCAFCGQKISPVYPIVELFSGVLMLVSYFFYERNFSLNLGDYVAIVSLGLCFIMLLALSVIDFRYKAVPDALLNASVCFSLIYGVSLNLSNDEPFYHNALAAATFALAFWLLRFLVSHFLKREAMGSADIFIAAVIGGVLGFKLGVIAIYIGAVLTLPVYAVVAKRGYELAFVPFLSLGLLVSYIFSTEILKILSFLYE</sequence>
<evidence type="ECO:0000256" key="7">
    <source>
        <dbReference type="SAM" id="Phobius"/>
    </source>
</evidence>
<dbReference type="EMBL" id="JANURM010000009">
    <property type="protein sequence ID" value="MDL0089222.1"/>
    <property type="molecule type" value="Genomic_DNA"/>
</dbReference>
<keyword evidence="4 7" id="KW-0812">Transmembrane</keyword>
<evidence type="ECO:0000256" key="3">
    <source>
        <dbReference type="ARBA" id="ARBA00022475"/>
    </source>
</evidence>
<evidence type="ECO:0000256" key="6">
    <source>
        <dbReference type="ARBA" id="ARBA00023136"/>
    </source>
</evidence>
<feature type="domain" description="Prepilin type IV endopeptidase peptidase" evidence="8">
    <location>
        <begin position="116"/>
        <end position="224"/>
    </location>
</feature>
<dbReference type="RefSeq" id="WP_284937876.1">
    <property type="nucleotide sequence ID" value="NZ_JANURM010000009.1"/>
</dbReference>
<evidence type="ECO:0000256" key="4">
    <source>
        <dbReference type="ARBA" id="ARBA00022692"/>
    </source>
</evidence>
<dbReference type="Proteomes" id="UP001173801">
    <property type="component" value="Unassembled WGS sequence"/>
</dbReference>
<organism evidence="10 11">
    <name type="scientific">Campylobacter gastrosuis</name>
    <dbReference type="NCBI Taxonomy" id="2974576"/>
    <lineage>
        <taxon>Bacteria</taxon>
        <taxon>Pseudomonadati</taxon>
        <taxon>Campylobacterota</taxon>
        <taxon>Epsilonproteobacteria</taxon>
        <taxon>Campylobacterales</taxon>
        <taxon>Campylobacteraceae</taxon>
        <taxon>Campylobacter</taxon>
    </lineage>
</organism>
<feature type="transmembrane region" description="Helical" evidence="7">
    <location>
        <begin position="161"/>
        <end position="182"/>
    </location>
</feature>
<evidence type="ECO:0000256" key="2">
    <source>
        <dbReference type="ARBA" id="ARBA00005801"/>
    </source>
</evidence>
<name>A0ABT7HR72_9BACT</name>
<evidence type="ECO:0000313" key="11">
    <source>
        <dbReference type="Proteomes" id="UP001173801"/>
    </source>
</evidence>
<dbReference type="PANTHER" id="PTHR30487:SF0">
    <property type="entry name" value="PREPILIN LEADER PEPTIDASE_N-METHYLTRANSFERASE-RELATED"/>
    <property type="match status" value="1"/>
</dbReference>
<evidence type="ECO:0000256" key="5">
    <source>
        <dbReference type="ARBA" id="ARBA00022989"/>
    </source>
</evidence>
<feature type="transmembrane region" description="Helical" evidence="7">
    <location>
        <begin position="108"/>
        <end position="126"/>
    </location>
</feature>
<keyword evidence="5 7" id="KW-1133">Transmembrane helix</keyword>
<keyword evidence="3" id="KW-1003">Cell membrane</keyword>
<feature type="transmembrane region" description="Helical" evidence="7">
    <location>
        <begin position="237"/>
        <end position="257"/>
    </location>
</feature>
<accession>A0ABT7HR72</accession>
<dbReference type="Gene3D" id="1.20.120.1220">
    <property type="match status" value="1"/>
</dbReference>
<protein>
    <submittedName>
        <fullName evidence="10">Prepilin peptidase</fullName>
    </submittedName>
</protein>
<feature type="transmembrane region" description="Helical" evidence="7">
    <location>
        <begin position="77"/>
        <end position="96"/>
    </location>
</feature>
<evidence type="ECO:0000259" key="8">
    <source>
        <dbReference type="Pfam" id="PF01478"/>
    </source>
</evidence>
<feature type="domain" description="Prepilin peptidase A24 N-terminal" evidence="9">
    <location>
        <begin position="14"/>
        <end position="95"/>
    </location>
</feature>
<dbReference type="Pfam" id="PF06750">
    <property type="entry name" value="A24_N_bact"/>
    <property type="match status" value="1"/>
</dbReference>
<reference evidence="10" key="1">
    <citation type="submission" date="2022-08" db="EMBL/GenBank/DDBJ databases">
        <authorList>
            <person name="Wang H."/>
        </authorList>
    </citation>
    <scope>NUCLEOTIDE SEQUENCE</scope>
    <source>
        <strain evidence="10">PS10</strain>
    </source>
</reference>
<dbReference type="InterPro" id="IPR050882">
    <property type="entry name" value="Prepilin_peptidase/N-MTase"/>
</dbReference>
<proteinExistence type="inferred from homology"/>
<feature type="transmembrane region" description="Helical" evidence="7">
    <location>
        <begin position="6"/>
        <end position="28"/>
    </location>
</feature>
<dbReference type="Pfam" id="PF01478">
    <property type="entry name" value="Peptidase_A24"/>
    <property type="match status" value="1"/>
</dbReference>
<keyword evidence="6 7" id="KW-0472">Membrane</keyword>
<dbReference type="InterPro" id="IPR000045">
    <property type="entry name" value="Prepilin_IV_endopep_pep"/>
</dbReference>
<evidence type="ECO:0000313" key="10">
    <source>
        <dbReference type="EMBL" id="MDL0089222.1"/>
    </source>
</evidence>
<keyword evidence="11" id="KW-1185">Reference proteome</keyword>
<evidence type="ECO:0000256" key="1">
    <source>
        <dbReference type="ARBA" id="ARBA00004651"/>
    </source>
</evidence>
<dbReference type="InterPro" id="IPR010627">
    <property type="entry name" value="Prepilin_pept_A24_N"/>
</dbReference>